<keyword evidence="7 11" id="KW-0472">Membrane</keyword>
<feature type="compositionally biased region" description="Low complexity" evidence="10">
    <location>
        <begin position="466"/>
        <end position="498"/>
    </location>
</feature>
<dbReference type="GO" id="GO:0016020">
    <property type="term" value="C:membrane"/>
    <property type="evidence" value="ECO:0007669"/>
    <property type="project" value="UniProtKB-SubCell"/>
</dbReference>
<keyword evidence="14" id="KW-1185">Reference proteome</keyword>
<evidence type="ECO:0000313" key="14">
    <source>
        <dbReference type="Proteomes" id="UP001279410"/>
    </source>
</evidence>
<dbReference type="InterPro" id="IPR000538">
    <property type="entry name" value="Link_dom"/>
</dbReference>
<dbReference type="Pfam" id="PF05781">
    <property type="entry name" value="MRVI1"/>
    <property type="match status" value="1"/>
</dbReference>
<dbReference type="Gene3D" id="3.10.100.10">
    <property type="entry name" value="Mannose-Binding Protein A, subunit A"/>
    <property type="match status" value="1"/>
</dbReference>
<evidence type="ECO:0000256" key="4">
    <source>
        <dbReference type="ARBA" id="ARBA00022692"/>
    </source>
</evidence>
<evidence type="ECO:0000256" key="8">
    <source>
        <dbReference type="ARBA" id="ARBA00023157"/>
    </source>
</evidence>
<evidence type="ECO:0000256" key="7">
    <source>
        <dbReference type="ARBA" id="ARBA00023136"/>
    </source>
</evidence>
<feature type="transmembrane region" description="Helical" evidence="11">
    <location>
        <begin position="318"/>
        <end position="338"/>
    </location>
</feature>
<dbReference type="Proteomes" id="UP001279410">
    <property type="component" value="Unassembled WGS sequence"/>
</dbReference>
<comment type="caution">
    <text evidence="9">Lacks conserved residue(s) required for the propagation of feature annotation.</text>
</comment>
<feature type="compositionally biased region" description="Basic and acidic residues" evidence="10">
    <location>
        <begin position="246"/>
        <end position="265"/>
    </location>
</feature>
<feature type="region of interest" description="Disordered" evidence="10">
    <location>
        <begin position="132"/>
        <end position="159"/>
    </location>
</feature>
<feature type="region of interest" description="Disordered" evidence="10">
    <location>
        <begin position="233"/>
        <end position="265"/>
    </location>
</feature>
<feature type="disulfide bond" evidence="9">
    <location>
        <begin position="408"/>
        <end position="429"/>
    </location>
</feature>
<protein>
    <submittedName>
        <fullName evidence="13">Protein MRVI1 isoform X1</fullName>
    </submittedName>
</protein>
<comment type="caution">
    <text evidence="13">The sequence shown here is derived from an EMBL/GenBank/DDBJ whole genome shotgun (WGS) entry which is preliminary data.</text>
</comment>
<accession>A0AAD3M4M2</accession>
<evidence type="ECO:0000256" key="2">
    <source>
        <dbReference type="ARBA" id="ARBA00004496"/>
    </source>
</evidence>
<dbReference type="GO" id="GO:0007155">
    <property type="term" value="P:cell adhesion"/>
    <property type="evidence" value="ECO:0007669"/>
    <property type="project" value="InterPro"/>
</dbReference>
<evidence type="ECO:0000256" key="5">
    <source>
        <dbReference type="ARBA" id="ARBA00022989"/>
    </source>
</evidence>
<dbReference type="InterPro" id="IPR016186">
    <property type="entry name" value="C-type_lectin-like/link_sf"/>
</dbReference>
<sequence>MTAPQWQNLEQREAYQRLIETVAVLHRLATRLSSRAEIVGAVRQEKRMNKATEVMMQYVENLKRTYEKDHAELMEFKKLANQNSNRCYGGSVDTGDDGVPRPSRSMSLTLGKALPRRRVSVAVVPKFNLLNIPGQTPATAGPGPNQASSPSAGPTTGTALPVLCEANDVKAGASSEATQPAAECGKSASEQESEPAKPAVNLEEIRAEIRAELKAKIEEEAYNKGYQEGLKQSKALQEEKQEEENAAEKLLESKNKDEESGRKMKTSRRMEEVLALLGRVCPKISLSRRLLWIALTLFVLMCVVISIFTFFSDHYNRLVNMLWLCITSVLSVTAVVSGQTVDTSHIRVFPAVNQSVAGVFQVSSLDHLNQPQYAFNASEARTLCSSLRVNMASKADVQRALSRGLETCRFGWVDEHFAVVPRINPLSNCGQSQTGLVMWRAPVTQKFDVFCFNESDAATRLEDTTTDSPVSSSDYTADTTHSASSSSSSSSSPSSSSAPEVIDNEVDAARFIGGVYGSARGKVVLITCTCALLLLAIIIIVYLKLRSRSRSSDLKQQQEFVETEEWTCVKNIKETEEDAQEDERIQVDDNAS</sequence>
<feature type="region of interest" description="Disordered" evidence="10">
    <location>
        <begin position="573"/>
        <end position="592"/>
    </location>
</feature>
<evidence type="ECO:0000259" key="12">
    <source>
        <dbReference type="PROSITE" id="PS50963"/>
    </source>
</evidence>
<feature type="compositionally biased region" description="Basic and acidic residues" evidence="10">
    <location>
        <begin position="582"/>
        <end position="592"/>
    </location>
</feature>
<feature type="transmembrane region" description="Helical" evidence="11">
    <location>
        <begin position="523"/>
        <end position="545"/>
    </location>
</feature>
<proteinExistence type="predicted"/>
<dbReference type="PROSITE" id="PS50963">
    <property type="entry name" value="LINK_2"/>
    <property type="match status" value="1"/>
</dbReference>
<dbReference type="InterPro" id="IPR016187">
    <property type="entry name" value="CTDL_fold"/>
</dbReference>
<gene>
    <name evidence="13" type="ORF">AKAME5_000164100</name>
</gene>
<dbReference type="SUPFAM" id="SSF56436">
    <property type="entry name" value="C-type lectin-like"/>
    <property type="match status" value="1"/>
</dbReference>
<evidence type="ECO:0000256" key="9">
    <source>
        <dbReference type="PROSITE-ProRule" id="PRU00323"/>
    </source>
</evidence>
<reference evidence="13" key="1">
    <citation type="submission" date="2022-08" db="EMBL/GenBank/DDBJ databases">
        <title>Genome sequencing of akame (Lates japonicus).</title>
        <authorList>
            <person name="Hashiguchi Y."/>
            <person name="Takahashi H."/>
        </authorList>
    </citation>
    <scope>NUCLEOTIDE SEQUENCE</scope>
    <source>
        <strain evidence="13">Kochi</strain>
    </source>
</reference>
<feature type="region of interest" description="Disordered" evidence="10">
    <location>
        <begin position="462"/>
        <end position="500"/>
    </location>
</feature>
<dbReference type="GO" id="GO:0005540">
    <property type="term" value="F:hyaluronic acid binding"/>
    <property type="evidence" value="ECO:0007669"/>
    <property type="project" value="InterPro"/>
</dbReference>
<dbReference type="PANTHER" id="PTHR15352">
    <property type="entry name" value="LYMPHOID-RESTRICTED MEMBRANE PROTEIN, JAW1"/>
    <property type="match status" value="1"/>
</dbReference>
<dbReference type="InterPro" id="IPR008677">
    <property type="entry name" value="MRVI1"/>
</dbReference>
<dbReference type="Pfam" id="PF00193">
    <property type="entry name" value="Xlink"/>
    <property type="match status" value="1"/>
</dbReference>
<feature type="compositionally biased region" description="Polar residues" evidence="10">
    <location>
        <begin position="145"/>
        <end position="158"/>
    </location>
</feature>
<evidence type="ECO:0000256" key="3">
    <source>
        <dbReference type="ARBA" id="ARBA00022490"/>
    </source>
</evidence>
<keyword evidence="3" id="KW-0963">Cytoplasm</keyword>
<keyword evidence="4 11" id="KW-0812">Transmembrane</keyword>
<evidence type="ECO:0000256" key="10">
    <source>
        <dbReference type="SAM" id="MobiDB-lite"/>
    </source>
</evidence>
<dbReference type="EMBL" id="BRZM01000003">
    <property type="protein sequence ID" value="GLD47472.1"/>
    <property type="molecule type" value="Genomic_DNA"/>
</dbReference>
<dbReference type="GO" id="GO:0005737">
    <property type="term" value="C:cytoplasm"/>
    <property type="evidence" value="ECO:0007669"/>
    <property type="project" value="UniProtKB-SubCell"/>
</dbReference>
<feature type="compositionally biased region" description="Low complexity" evidence="10">
    <location>
        <begin position="133"/>
        <end position="144"/>
    </location>
</feature>
<keyword evidence="6" id="KW-0175">Coiled coil</keyword>
<dbReference type="PROSITE" id="PS01241">
    <property type="entry name" value="LINK_1"/>
    <property type="match status" value="1"/>
</dbReference>
<name>A0AAD3M4M2_LATJO</name>
<feature type="domain" description="Link" evidence="12">
    <location>
        <begin position="358"/>
        <end position="453"/>
    </location>
</feature>
<keyword evidence="5 11" id="KW-1133">Transmembrane helix</keyword>
<evidence type="ECO:0000256" key="1">
    <source>
        <dbReference type="ARBA" id="ARBA00004167"/>
    </source>
</evidence>
<feature type="region of interest" description="Disordered" evidence="10">
    <location>
        <begin position="171"/>
        <end position="201"/>
    </location>
</feature>
<keyword evidence="8 9" id="KW-1015">Disulfide bond</keyword>
<evidence type="ECO:0000313" key="13">
    <source>
        <dbReference type="EMBL" id="GLD47472.1"/>
    </source>
</evidence>
<dbReference type="AlphaFoldDB" id="A0AAD3M4M2"/>
<evidence type="ECO:0000256" key="6">
    <source>
        <dbReference type="ARBA" id="ARBA00023054"/>
    </source>
</evidence>
<dbReference type="PRINTS" id="PR01265">
    <property type="entry name" value="LINKMODULE"/>
</dbReference>
<organism evidence="13 14">
    <name type="scientific">Lates japonicus</name>
    <name type="common">Japanese lates</name>
    <dbReference type="NCBI Taxonomy" id="270547"/>
    <lineage>
        <taxon>Eukaryota</taxon>
        <taxon>Metazoa</taxon>
        <taxon>Chordata</taxon>
        <taxon>Craniata</taxon>
        <taxon>Vertebrata</taxon>
        <taxon>Euteleostomi</taxon>
        <taxon>Actinopterygii</taxon>
        <taxon>Neopterygii</taxon>
        <taxon>Teleostei</taxon>
        <taxon>Neoteleostei</taxon>
        <taxon>Acanthomorphata</taxon>
        <taxon>Carangaria</taxon>
        <taxon>Carangaria incertae sedis</taxon>
        <taxon>Centropomidae</taxon>
        <taxon>Lates</taxon>
    </lineage>
</organism>
<dbReference type="SMART" id="SM00445">
    <property type="entry name" value="LINK"/>
    <property type="match status" value="1"/>
</dbReference>
<evidence type="ECO:0000256" key="11">
    <source>
        <dbReference type="SAM" id="Phobius"/>
    </source>
</evidence>
<dbReference type="GO" id="GO:0019934">
    <property type="term" value="P:cGMP-mediated signaling"/>
    <property type="evidence" value="ECO:0007669"/>
    <property type="project" value="TreeGrafter"/>
</dbReference>
<feature type="transmembrane region" description="Helical" evidence="11">
    <location>
        <begin position="290"/>
        <end position="311"/>
    </location>
</feature>
<comment type="subcellular location">
    <subcellularLocation>
        <location evidence="2">Cytoplasm</location>
    </subcellularLocation>
    <subcellularLocation>
        <location evidence="1">Membrane</location>
        <topology evidence="1">Single-pass membrane protein</topology>
    </subcellularLocation>
</comment>
<dbReference type="PANTHER" id="PTHR15352:SF2">
    <property type="entry name" value="INOSITOL 1,4,5-TRIPHOSPHATE RECEPTOR ASSOCIATED 1"/>
    <property type="match status" value="1"/>
</dbReference>